<sequence>MWKWLKENVISNCFHVSQEEIHTSVVSFLEYIVQCPEKVLQRLGVEQLLKY</sequence>
<dbReference type="Proteomes" id="UP000220691">
    <property type="component" value="Unassembled WGS sequence"/>
</dbReference>
<evidence type="ECO:0000313" key="1">
    <source>
        <dbReference type="EMBL" id="PEN79864.1"/>
    </source>
</evidence>
<organism evidence="1 2">
    <name type="scientific">Bacillus cereus</name>
    <dbReference type="NCBI Taxonomy" id="1396"/>
    <lineage>
        <taxon>Bacteria</taxon>
        <taxon>Bacillati</taxon>
        <taxon>Bacillota</taxon>
        <taxon>Bacilli</taxon>
        <taxon>Bacillales</taxon>
        <taxon>Bacillaceae</taxon>
        <taxon>Bacillus</taxon>
        <taxon>Bacillus cereus group</taxon>
    </lineage>
</organism>
<dbReference type="EMBL" id="NUAN01000291">
    <property type="protein sequence ID" value="PEN79864.1"/>
    <property type="molecule type" value="Genomic_DNA"/>
</dbReference>
<proteinExistence type="predicted"/>
<comment type="caution">
    <text evidence="1">The sequence shown here is derived from an EMBL/GenBank/DDBJ whole genome shotgun (WGS) entry which is preliminary data.</text>
</comment>
<dbReference type="AlphaFoldDB" id="A0A9X6U5P1"/>
<protein>
    <submittedName>
        <fullName evidence="1">Integrase</fullName>
    </submittedName>
</protein>
<evidence type="ECO:0000313" key="2">
    <source>
        <dbReference type="Proteomes" id="UP000220691"/>
    </source>
</evidence>
<reference evidence="1 2" key="1">
    <citation type="submission" date="2017-09" db="EMBL/GenBank/DDBJ databases">
        <title>Large-scale bioinformatics analysis of Bacillus genomes uncovers conserved roles of natural products in bacterial physiology.</title>
        <authorList>
            <consortium name="Agbiome Team Llc"/>
            <person name="Bleich R.M."/>
            <person name="Kirk G.J."/>
            <person name="Santa Maria K.C."/>
            <person name="Allen S.E."/>
            <person name="Farag S."/>
            <person name="Shank E.A."/>
            <person name="Bowers A."/>
        </authorList>
    </citation>
    <scope>NUCLEOTIDE SEQUENCE [LARGE SCALE GENOMIC DNA]</scope>
    <source>
        <strain evidence="1 2">AFS027647</strain>
    </source>
</reference>
<accession>A0A9X6U5P1</accession>
<gene>
    <name evidence="1" type="ORF">CN553_30340</name>
</gene>
<name>A0A9X6U5P1_BACCE</name>